<evidence type="ECO:0000256" key="2">
    <source>
        <dbReference type="ARBA" id="ARBA00022862"/>
    </source>
</evidence>
<dbReference type="InterPro" id="IPR013766">
    <property type="entry name" value="Thioredoxin_domain"/>
</dbReference>
<dbReference type="InterPro" id="IPR024706">
    <property type="entry name" value="Peroxiredoxin_AhpC-typ"/>
</dbReference>
<evidence type="ECO:0000256" key="1">
    <source>
        <dbReference type="ARBA" id="ARBA00022559"/>
    </source>
</evidence>
<keyword evidence="17" id="KW-1185">Reference proteome</keyword>
<dbReference type="Gene3D" id="3.40.30.10">
    <property type="entry name" value="Glutaredoxin"/>
    <property type="match status" value="1"/>
</dbReference>
<evidence type="ECO:0000256" key="10">
    <source>
        <dbReference type="ARBA" id="ARBA00067009"/>
    </source>
</evidence>
<dbReference type="PROSITE" id="PS51352">
    <property type="entry name" value="THIOREDOXIN_2"/>
    <property type="match status" value="1"/>
</dbReference>
<comment type="subunit">
    <text evidence="9">Homodimer. Forms both dimers and octamers; a tightly-associated dimer and a ring-like octamer.</text>
</comment>
<dbReference type="AlphaFoldDB" id="A0A3N4Z441"/>
<name>A0A3N4Z441_9MICO</name>
<sequence>MTALEPAAVAARTVGPGDPAPDFTLPDTHGTPVHLADLRGQATLVVFYPFAFSGLCTSELCELRDNIEDFETVGVRLLAVSSDPVFALKAWQEAEGFGFDLLSDFWPHGAVARAFGVFDEESGHALRGSFLVDADGIVRWSVLSPRGRQRDLEGYRQALAEI</sequence>
<evidence type="ECO:0000256" key="4">
    <source>
        <dbReference type="ARBA" id="ARBA00023284"/>
    </source>
</evidence>
<dbReference type="GO" id="GO:0004601">
    <property type="term" value="F:peroxidase activity"/>
    <property type="evidence" value="ECO:0007669"/>
    <property type="project" value="UniProtKB-KW"/>
</dbReference>
<keyword evidence="4" id="KW-0676">Redox-active center</keyword>
<dbReference type="OrthoDB" id="9812811at2"/>
<dbReference type="SUPFAM" id="SSF52833">
    <property type="entry name" value="Thioredoxin-like"/>
    <property type="match status" value="1"/>
</dbReference>
<dbReference type="InterPro" id="IPR000866">
    <property type="entry name" value="AhpC/TSA"/>
</dbReference>
<evidence type="ECO:0000256" key="7">
    <source>
        <dbReference type="ARBA" id="ARBA00056930"/>
    </source>
</evidence>
<dbReference type="EC" id="1.11.1.29" evidence="10"/>
<comment type="catalytic activity">
    <reaction evidence="6">
        <text>[mycoredoxin]-L-dithiol + a hydroperoxide = [mycoredoxin]-L-disulfide + an alcohol + H2O</text>
        <dbReference type="Rhea" id="RHEA:62640"/>
        <dbReference type="Rhea" id="RHEA-COMP:16137"/>
        <dbReference type="Rhea" id="RHEA-COMP:16138"/>
        <dbReference type="ChEBI" id="CHEBI:15377"/>
        <dbReference type="ChEBI" id="CHEBI:29950"/>
        <dbReference type="ChEBI" id="CHEBI:30879"/>
        <dbReference type="ChEBI" id="CHEBI:35924"/>
        <dbReference type="ChEBI" id="CHEBI:50058"/>
        <dbReference type="EC" id="1.11.1.29"/>
    </reaction>
</comment>
<dbReference type="Proteomes" id="UP000280501">
    <property type="component" value="Unassembled WGS sequence"/>
</dbReference>
<evidence type="ECO:0000259" key="15">
    <source>
        <dbReference type="PROSITE" id="PS51352"/>
    </source>
</evidence>
<evidence type="ECO:0000256" key="5">
    <source>
        <dbReference type="ARBA" id="ARBA00032824"/>
    </source>
</evidence>
<organism evidence="16 17">
    <name type="scientific">Myceligenerans xiligouense</name>
    <dbReference type="NCBI Taxonomy" id="253184"/>
    <lineage>
        <taxon>Bacteria</taxon>
        <taxon>Bacillati</taxon>
        <taxon>Actinomycetota</taxon>
        <taxon>Actinomycetes</taxon>
        <taxon>Micrococcales</taxon>
        <taxon>Promicromonosporaceae</taxon>
        <taxon>Myceligenerans</taxon>
    </lineage>
</organism>
<dbReference type="Pfam" id="PF00578">
    <property type="entry name" value="AhpC-TSA"/>
    <property type="match status" value="1"/>
</dbReference>
<evidence type="ECO:0000256" key="14">
    <source>
        <dbReference type="PIRSR" id="PIRSR000239-1"/>
    </source>
</evidence>
<protein>
    <recommendedName>
        <fullName evidence="11">Alkyl hydroperoxide reductase E</fullName>
        <ecNumber evidence="10">1.11.1.29</ecNumber>
    </recommendedName>
    <alternativeName>
        <fullName evidence="12">Mycoredoxin-dependent peroxiredoxin</fullName>
    </alternativeName>
    <alternativeName>
        <fullName evidence="13">Peroxiredoxin AhpE</fullName>
    </alternativeName>
    <alternativeName>
        <fullName evidence="5">Thioredoxin peroxidase</fullName>
    </alternativeName>
</protein>
<dbReference type="PIRSF" id="PIRSF000239">
    <property type="entry name" value="AHPC"/>
    <property type="match status" value="1"/>
</dbReference>
<keyword evidence="2" id="KW-0049">Antioxidant</keyword>
<dbReference type="EMBL" id="RKQZ01000001">
    <property type="protein sequence ID" value="RPF20698.1"/>
    <property type="molecule type" value="Genomic_DNA"/>
</dbReference>
<evidence type="ECO:0000256" key="12">
    <source>
        <dbReference type="ARBA" id="ARBA00082991"/>
    </source>
</evidence>
<proteinExistence type="inferred from homology"/>
<evidence type="ECO:0000256" key="6">
    <source>
        <dbReference type="ARBA" id="ARBA00052774"/>
    </source>
</evidence>
<comment type="similarity">
    <text evidence="8">Belongs to the peroxiredoxin family. AhpE subfamily.</text>
</comment>
<evidence type="ECO:0000256" key="3">
    <source>
        <dbReference type="ARBA" id="ARBA00023002"/>
    </source>
</evidence>
<evidence type="ECO:0000256" key="9">
    <source>
        <dbReference type="ARBA" id="ARBA00065226"/>
    </source>
</evidence>
<comment type="caution">
    <text evidence="16">The sequence shown here is derived from an EMBL/GenBank/DDBJ whole genome shotgun (WGS) entry which is preliminary data.</text>
</comment>
<evidence type="ECO:0000256" key="13">
    <source>
        <dbReference type="ARBA" id="ARBA00083736"/>
    </source>
</evidence>
<evidence type="ECO:0000256" key="11">
    <source>
        <dbReference type="ARBA" id="ARBA00068979"/>
    </source>
</evidence>
<evidence type="ECO:0000313" key="16">
    <source>
        <dbReference type="EMBL" id="RPF20698.1"/>
    </source>
</evidence>
<gene>
    <name evidence="16" type="ORF">EDD34_1298</name>
</gene>
<keyword evidence="1" id="KW-0575">Peroxidase</keyword>
<feature type="active site" description="Cysteine sulfenic acid (-SOH) intermediate; for peroxidase activity" evidence="14">
    <location>
        <position position="56"/>
    </location>
</feature>
<evidence type="ECO:0000256" key="8">
    <source>
        <dbReference type="ARBA" id="ARBA00060973"/>
    </source>
</evidence>
<dbReference type="PANTHER" id="PTHR43110">
    <property type="entry name" value="THIOL PEROXIDASE"/>
    <property type="match status" value="1"/>
</dbReference>
<accession>A0A3N4Z441</accession>
<dbReference type="PANTHER" id="PTHR43110:SF1">
    <property type="entry name" value="THIOL PEROXIDASE"/>
    <property type="match status" value="1"/>
</dbReference>
<dbReference type="InterPro" id="IPR050455">
    <property type="entry name" value="Tpx_Peroxidase_subfamily"/>
</dbReference>
<dbReference type="RefSeq" id="WP_123813832.1">
    <property type="nucleotide sequence ID" value="NZ_RKQZ01000001.1"/>
</dbReference>
<comment type="function">
    <text evidence="7">Thiol-specific peroxidase that catalyzes the reduction of hydrogen peroxide and organic hydroperoxides to water and alcohols, respectively. Plays a role in cell protection against oxidative stress by detoxifying peroxides. May represent an important antioxidant defense against cytotoxic peroxides, especially peroxynitrite, which can be formed by activated macrophages during infection.</text>
</comment>
<reference evidence="16 17" key="1">
    <citation type="submission" date="2018-11" db="EMBL/GenBank/DDBJ databases">
        <title>Sequencing the genomes of 1000 actinobacteria strains.</title>
        <authorList>
            <person name="Klenk H.-P."/>
        </authorList>
    </citation>
    <scope>NUCLEOTIDE SEQUENCE [LARGE SCALE GENOMIC DNA]</scope>
    <source>
        <strain evidence="16 17">DSM 15700</strain>
    </source>
</reference>
<keyword evidence="3" id="KW-0560">Oxidoreductase</keyword>
<dbReference type="FunFam" id="3.40.30.10:FF:000118">
    <property type="entry name" value="Peroxiredoxin AhpE"/>
    <property type="match status" value="1"/>
</dbReference>
<evidence type="ECO:0000313" key="17">
    <source>
        <dbReference type="Proteomes" id="UP000280501"/>
    </source>
</evidence>
<feature type="domain" description="Thioredoxin" evidence="15">
    <location>
        <begin position="14"/>
        <end position="162"/>
    </location>
</feature>
<dbReference type="CDD" id="cd03018">
    <property type="entry name" value="PRX_AhpE_like"/>
    <property type="match status" value="1"/>
</dbReference>
<dbReference type="InterPro" id="IPR036249">
    <property type="entry name" value="Thioredoxin-like_sf"/>
</dbReference>